<dbReference type="PROSITE" id="PS01128">
    <property type="entry name" value="SHIKIMATE_KINASE"/>
    <property type="match status" value="1"/>
</dbReference>
<feature type="binding site" evidence="11">
    <location>
        <position position="148"/>
    </location>
    <ligand>
        <name>substrate</name>
    </ligand>
</feature>
<name>A0A543PVT6_9MICO</name>
<dbReference type="UniPathway" id="UPA00053">
    <property type="reaction ID" value="UER00088"/>
</dbReference>
<feature type="compositionally biased region" description="Low complexity" evidence="12">
    <location>
        <begin position="11"/>
        <end position="22"/>
    </location>
</feature>
<dbReference type="InterPro" id="IPR027417">
    <property type="entry name" value="P-loop_NTPase"/>
</dbReference>
<comment type="subcellular location">
    <subcellularLocation>
        <location evidence="11">Cytoplasm</location>
    </subcellularLocation>
</comment>
<dbReference type="GO" id="GO:0009423">
    <property type="term" value="P:chorismate biosynthetic process"/>
    <property type="evidence" value="ECO:0007669"/>
    <property type="project" value="UniProtKB-UniRule"/>
</dbReference>
<evidence type="ECO:0000256" key="5">
    <source>
        <dbReference type="ARBA" id="ARBA00022679"/>
    </source>
</evidence>
<comment type="function">
    <text evidence="11">Catalyzes the specific phosphorylation of the 3-hydroxyl group of shikimic acid using ATP as a cosubstrate.</text>
</comment>
<keyword evidence="5 11" id="KW-0808">Transferase</keyword>
<comment type="subunit">
    <text evidence="11">Monomer.</text>
</comment>
<feature type="binding site" evidence="11">
    <location>
        <position position="93"/>
    </location>
    <ligand>
        <name>substrate</name>
    </ligand>
</feature>
<keyword evidence="9 11" id="KW-0057">Aromatic amino acid biosynthesis</keyword>
<keyword evidence="11" id="KW-0963">Cytoplasm</keyword>
<dbReference type="PRINTS" id="PR01100">
    <property type="entry name" value="SHIKIMTKNASE"/>
</dbReference>
<feature type="binding site" evidence="11">
    <location>
        <position position="130"/>
    </location>
    <ligand>
        <name>ATP</name>
        <dbReference type="ChEBI" id="CHEBI:30616"/>
    </ligand>
</feature>
<reference evidence="13 14" key="1">
    <citation type="submission" date="2019-06" db="EMBL/GenBank/DDBJ databases">
        <title>Sequencing the genomes of 1000 actinobacteria strains.</title>
        <authorList>
            <person name="Klenk H.-P."/>
        </authorList>
    </citation>
    <scope>NUCLEOTIDE SEQUENCE [LARGE SCALE GENOMIC DNA]</scope>
    <source>
        <strain evidence="13 14">DSM 21776</strain>
    </source>
</reference>
<protein>
    <recommendedName>
        <fullName evidence="3 11">Shikimate kinase</fullName>
        <shortName evidence="11">SK</shortName>
        <ecNumber evidence="3 11">2.7.1.71</ecNumber>
    </recommendedName>
</protein>
<dbReference type="CDD" id="cd00464">
    <property type="entry name" value="SK"/>
    <property type="match status" value="1"/>
</dbReference>
<dbReference type="SUPFAM" id="SSF52540">
    <property type="entry name" value="P-loop containing nucleoside triphosphate hydrolases"/>
    <property type="match status" value="1"/>
</dbReference>
<dbReference type="GO" id="GO:0005524">
    <property type="term" value="F:ATP binding"/>
    <property type="evidence" value="ECO:0007669"/>
    <property type="project" value="UniProtKB-UniRule"/>
</dbReference>
<evidence type="ECO:0000256" key="10">
    <source>
        <dbReference type="ARBA" id="ARBA00048567"/>
    </source>
</evidence>
<evidence type="ECO:0000256" key="3">
    <source>
        <dbReference type="ARBA" id="ARBA00012154"/>
    </source>
</evidence>
<dbReference type="Gene3D" id="3.40.50.300">
    <property type="entry name" value="P-loop containing nucleotide triphosphate hydrolases"/>
    <property type="match status" value="1"/>
</dbReference>
<keyword evidence="4 11" id="KW-0028">Amino-acid biosynthesis</keyword>
<dbReference type="EMBL" id="VFQF01000001">
    <property type="protein sequence ID" value="TQN48192.1"/>
    <property type="molecule type" value="Genomic_DNA"/>
</dbReference>
<dbReference type="InterPro" id="IPR023000">
    <property type="entry name" value="Shikimate_kinase_CS"/>
</dbReference>
<feature type="binding site" evidence="11">
    <location>
        <begin position="25"/>
        <end position="30"/>
    </location>
    <ligand>
        <name>ATP</name>
        <dbReference type="ChEBI" id="CHEBI:30616"/>
    </ligand>
</feature>
<dbReference type="InterPro" id="IPR000623">
    <property type="entry name" value="Shikimate_kinase/TSH1"/>
</dbReference>
<sequence>MVNAHEPTPEGTAPRPAAVVVGPPGAGKTTVGALLAERLGVPFHDVDAAVEAAEGRSISDIFVDDGEAAFRDLERAEVARSLADERGVVALGGGAVMDPLSEAVLAGHTVVFLDVAIADASKRIGFDRSRPLLSVNPRASWIAMMKVRRPTYERVATVRVDTAGRTPDEIVDAVIAELEATGVATA</sequence>
<dbReference type="PANTHER" id="PTHR21087:SF16">
    <property type="entry name" value="SHIKIMATE KINASE 1, CHLOROPLASTIC"/>
    <property type="match status" value="1"/>
</dbReference>
<dbReference type="PANTHER" id="PTHR21087">
    <property type="entry name" value="SHIKIMATE KINASE"/>
    <property type="match status" value="1"/>
</dbReference>
<evidence type="ECO:0000256" key="11">
    <source>
        <dbReference type="HAMAP-Rule" id="MF_00109"/>
    </source>
</evidence>
<evidence type="ECO:0000256" key="1">
    <source>
        <dbReference type="ARBA" id="ARBA00004842"/>
    </source>
</evidence>
<dbReference type="HAMAP" id="MF_00109">
    <property type="entry name" value="Shikimate_kinase"/>
    <property type="match status" value="1"/>
</dbReference>
<keyword evidence="11" id="KW-0479">Metal-binding</keyword>
<evidence type="ECO:0000256" key="9">
    <source>
        <dbReference type="ARBA" id="ARBA00023141"/>
    </source>
</evidence>
<dbReference type="GO" id="GO:0004765">
    <property type="term" value="F:shikimate kinase activity"/>
    <property type="evidence" value="ECO:0007669"/>
    <property type="project" value="UniProtKB-UniRule"/>
</dbReference>
<dbReference type="Pfam" id="PF01202">
    <property type="entry name" value="SKI"/>
    <property type="match status" value="1"/>
</dbReference>
<keyword evidence="6 11" id="KW-0547">Nucleotide-binding</keyword>
<comment type="similarity">
    <text evidence="2 11">Belongs to the shikimate kinase family.</text>
</comment>
<evidence type="ECO:0000256" key="2">
    <source>
        <dbReference type="ARBA" id="ARBA00006997"/>
    </source>
</evidence>
<organism evidence="13 14">
    <name type="scientific">Humibacillus xanthopallidus</name>
    <dbReference type="NCBI Taxonomy" id="412689"/>
    <lineage>
        <taxon>Bacteria</taxon>
        <taxon>Bacillati</taxon>
        <taxon>Actinomycetota</taxon>
        <taxon>Actinomycetes</taxon>
        <taxon>Micrococcales</taxon>
        <taxon>Intrasporangiaceae</taxon>
        <taxon>Humibacillus</taxon>
    </lineage>
</organism>
<evidence type="ECO:0000256" key="4">
    <source>
        <dbReference type="ARBA" id="ARBA00022605"/>
    </source>
</evidence>
<comment type="catalytic activity">
    <reaction evidence="10 11">
        <text>shikimate + ATP = 3-phosphoshikimate + ADP + H(+)</text>
        <dbReference type="Rhea" id="RHEA:13121"/>
        <dbReference type="ChEBI" id="CHEBI:15378"/>
        <dbReference type="ChEBI" id="CHEBI:30616"/>
        <dbReference type="ChEBI" id="CHEBI:36208"/>
        <dbReference type="ChEBI" id="CHEBI:145989"/>
        <dbReference type="ChEBI" id="CHEBI:456216"/>
        <dbReference type="EC" id="2.7.1.71"/>
    </reaction>
</comment>
<feature type="binding site" evidence="11">
    <location>
        <position position="47"/>
    </location>
    <ligand>
        <name>substrate</name>
    </ligand>
</feature>
<dbReference type="GO" id="GO:0009073">
    <property type="term" value="P:aromatic amino acid family biosynthetic process"/>
    <property type="evidence" value="ECO:0007669"/>
    <property type="project" value="UniProtKB-KW"/>
</dbReference>
<evidence type="ECO:0000313" key="14">
    <source>
        <dbReference type="Proteomes" id="UP000320085"/>
    </source>
</evidence>
<evidence type="ECO:0000313" key="13">
    <source>
        <dbReference type="EMBL" id="TQN48192.1"/>
    </source>
</evidence>
<dbReference type="InterPro" id="IPR031322">
    <property type="entry name" value="Shikimate/glucono_kinase"/>
</dbReference>
<comment type="caution">
    <text evidence="13">The sequence shown here is derived from an EMBL/GenBank/DDBJ whole genome shotgun (WGS) entry which is preliminary data.</text>
</comment>
<dbReference type="GO" id="GO:0000287">
    <property type="term" value="F:magnesium ion binding"/>
    <property type="evidence" value="ECO:0007669"/>
    <property type="project" value="UniProtKB-UniRule"/>
</dbReference>
<evidence type="ECO:0000256" key="12">
    <source>
        <dbReference type="SAM" id="MobiDB-lite"/>
    </source>
</evidence>
<gene>
    <name evidence="11" type="primary">aroK</name>
    <name evidence="13" type="ORF">FHX52_1317</name>
</gene>
<proteinExistence type="inferred from homology"/>
<dbReference type="EC" id="2.7.1.71" evidence="3 11"/>
<evidence type="ECO:0000256" key="6">
    <source>
        <dbReference type="ARBA" id="ARBA00022741"/>
    </source>
</evidence>
<keyword evidence="8 11" id="KW-0067">ATP-binding</keyword>
<feature type="binding site" evidence="11">
    <location>
        <position position="71"/>
    </location>
    <ligand>
        <name>substrate</name>
    </ligand>
</feature>
<dbReference type="Proteomes" id="UP000320085">
    <property type="component" value="Unassembled WGS sequence"/>
</dbReference>
<comment type="pathway">
    <text evidence="1 11">Metabolic intermediate biosynthesis; chorismate biosynthesis; chorismate from D-erythrose 4-phosphate and phosphoenolpyruvate: step 5/7.</text>
</comment>
<accession>A0A543PVT6</accession>
<feature type="region of interest" description="Disordered" evidence="12">
    <location>
        <begin position="1"/>
        <end position="22"/>
    </location>
</feature>
<dbReference type="RefSeq" id="WP_246069641.1">
    <property type="nucleotide sequence ID" value="NZ_BAAAQC010000001.1"/>
</dbReference>
<dbReference type="GO" id="GO:0008652">
    <property type="term" value="P:amino acid biosynthetic process"/>
    <property type="evidence" value="ECO:0007669"/>
    <property type="project" value="UniProtKB-KW"/>
</dbReference>
<dbReference type="GO" id="GO:0005829">
    <property type="term" value="C:cytosol"/>
    <property type="evidence" value="ECO:0007669"/>
    <property type="project" value="TreeGrafter"/>
</dbReference>
<comment type="cofactor">
    <cofactor evidence="11">
        <name>Mg(2+)</name>
        <dbReference type="ChEBI" id="CHEBI:18420"/>
    </cofactor>
    <text evidence="11">Binds 1 Mg(2+) ion per subunit.</text>
</comment>
<dbReference type="AlphaFoldDB" id="A0A543PVT6"/>
<evidence type="ECO:0000256" key="8">
    <source>
        <dbReference type="ARBA" id="ARBA00022840"/>
    </source>
</evidence>
<evidence type="ECO:0000256" key="7">
    <source>
        <dbReference type="ARBA" id="ARBA00022777"/>
    </source>
</evidence>
<feature type="binding site" evidence="11">
    <location>
        <position position="165"/>
    </location>
    <ligand>
        <name>ATP</name>
        <dbReference type="ChEBI" id="CHEBI:30616"/>
    </ligand>
</feature>
<feature type="binding site" evidence="11">
    <location>
        <position position="29"/>
    </location>
    <ligand>
        <name>Mg(2+)</name>
        <dbReference type="ChEBI" id="CHEBI:18420"/>
    </ligand>
</feature>
<keyword evidence="7 11" id="KW-0418">Kinase</keyword>
<keyword evidence="11" id="KW-0460">Magnesium</keyword>